<proteinExistence type="predicted"/>
<dbReference type="InterPro" id="IPR011050">
    <property type="entry name" value="Pectin_lyase_fold/virulence"/>
</dbReference>
<dbReference type="InterPro" id="IPR012334">
    <property type="entry name" value="Pectin_lyas_fold"/>
</dbReference>
<dbReference type="OrthoDB" id="6475864at2"/>
<dbReference type="RefSeq" id="WP_131552574.1">
    <property type="nucleotide sequence ID" value="NZ_SJSK01000002.1"/>
</dbReference>
<reference evidence="1 2" key="1">
    <citation type="submission" date="2019-02" db="EMBL/GenBank/DDBJ databases">
        <title>Pedobacter sp. RP-1-13 sp. nov., isolated from Arctic soil.</title>
        <authorList>
            <person name="Dahal R.H."/>
        </authorList>
    </citation>
    <scope>NUCLEOTIDE SEQUENCE [LARGE SCALE GENOMIC DNA]</scope>
    <source>
        <strain evidence="1 2">RP-1-13</strain>
    </source>
</reference>
<evidence type="ECO:0008006" key="3">
    <source>
        <dbReference type="Google" id="ProtNLM"/>
    </source>
</evidence>
<dbReference type="Proteomes" id="UP000292884">
    <property type="component" value="Unassembled WGS sequence"/>
</dbReference>
<dbReference type="Pfam" id="PF14592">
    <property type="entry name" value="Chondroitinas_B"/>
    <property type="match status" value="1"/>
</dbReference>
<evidence type="ECO:0000313" key="1">
    <source>
        <dbReference type="EMBL" id="TCC91635.1"/>
    </source>
</evidence>
<evidence type="ECO:0000313" key="2">
    <source>
        <dbReference type="Proteomes" id="UP000292884"/>
    </source>
</evidence>
<dbReference type="SMART" id="SM00710">
    <property type="entry name" value="PbH1"/>
    <property type="match status" value="5"/>
</dbReference>
<dbReference type="EMBL" id="SJSK01000002">
    <property type="protein sequence ID" value="TCC91635.1"/>
    <property type="molecule type" value="Genomic_DNA"/>
</dbReference>
<name>A0A4R0MWP2_9SPHI</name>
<dbReference type="InterPro" id="IPR006626">
    <property type="entry name" value="PbH1"/>
</dbReference>
<dbReference type="Gene3D" id="2.160.20.10">
    <property type="entry name" value="Single-stranded right-handed beta-helix, Pectin lyase-like"/>
    <property type="match status" value="1"/>
</dbReference>
<gene>
    <name evidence="1" type="ORF">EZ428_07690</name>
</gene>
<keyword evidence="2" id="KW-1185">Reference proteome</keyword>
<organism evidence="1 2">
    <name type="scientific">Pedobacter frigiditerrae</name>
    <dbReference type="NCBI Taxonomy" id="2530452"/>
    <lineage>
        <taxon>Bacteria</taxon>
        <taxon>Pseudomonadati</taxon>
        <taxon>Bacteroidota</taxon>
        <taxon>Sphingobacteriia</taxon>
        <taxon>Sphingobacteriales</taxon>
        <taxon>Sphingobacteriaceae</taxon>
        <taxon>Pedobacter</taxon>
    </lineage>
</organism>
<dbReference type="SUPFAM" id="SSF51126">
    <property type="entry name" value="Pectin lyase-like"/>
    <property type="match status" value="1"/>
</dbReference>
<sequence>MKKIILCYLIVCTSYQAILAKSYKVNSEKEFKTVIPQLLAGDEVIIANGNYNNWAIEIASKGTKAKTILVRAQESGKVVFSGDMDQILFKLTGDYIILSGITFKHCILLKNGGLIELKGSQSCQITNCQFLENTVKTQFTPLVIVSGSGANNKIDKCTFTANVDNQDLQVKITKETCPQNTLIEQNIFTNKQKVSWKNGNGGECVQIGQDPVLLGLQAAKSIVRDNRFINCNGESEVISNKSSGNSYLKNYFENNDGELVMRGGHDCIIDGNIFNGGTGGIRVNGTGHTITNNKISNIKTAIRLMYGMAKGKQEIGFYIAASNCIINNNQISNATTGILVGDSKDADWKGKFDTIRYPSPVIQSIAPFDNKISGNTFSDTKTEQVNQ</sequence>
<protein>
    <recommendedName>
        <fullName evidence="3">Right handed beta helix domain-containing protein</fullName>
    </recommendedName>
</protein>
<comment type="caution">
    <text evidence="1">The sequence shown here is derived from an EMBL/GenBank/DDBJ whole genome shotgun (WGS) entry which is preliminary data.</text>
</comment>
<dbReference type="InterPro" id="IPR039513">
    <property type="entry name" value="PL-6"/>
</dbReference>
<dbReference type="AlphaFoldDB" id="A0A4R0MWP2"/>
<accession>A0A4R0MWP2</accession>